<comment type="caution">
    <text evidence="2">The sequence shown here is derived from an EMBL/GenBank/DDBJ whole genome shotgun (WGS) entry which is preliminary data.</text>
</comment>
<feature type="compositionally biased region" description="Gly residues" evidence="1">
    <location>
        <begin position="26"/>
        <end position="42"/>
    </location>
</feature>
<evidence type="ECO:0000256" key="1">
    <source>
        <dbReference type="SAM" id="MobiDB-lite"/>
    </source>
</evidence>
<gene>
    <name evidence="2" type="ORF">GCM10019016_108660</name>
</gene>
<feature type="region of interest" description="Disordered" evidence="1">
    <location>
        <begin position="17"/>
        <end position="55"/>
    </location>
</feature>
<dbReference type="EMBL" id="BAAAXF010000078">
    <property type="protein sequence ID" value="GAA3503754.1"/>
    <property type="molecule type" value="Genomic_DNA"/>
</dbReference>
<feature type="region of interest" description="Disordered" evidence="1">
    <location>
        <begin position="87"/>
        <end position="110"/>
    </location>
</feature>
<name>A0ABP6UA04_9ACTN</name>
<organism evidence="2 3">
    <name type="scientific">Streptomyces prasinosporus</name>
    <dbReference type="NCBI Taxonomy" id="68256"/>
    <lineage>
        <taxon>Bacteria</taxon>
        <taxon>Bacillati</taxon>
        <taxon>Actinomycetota</taxon>
        <taxon>Actinomycetes</taxon>
        <taxon>Kitasatosporales</taxon>
        <taxon>Streptomycetaceae</taxon>
        <taxon>Streptomyces</taxon>
        <taxon>Streptomyces albogriseolus group</taxon>
    </lineage>
</organism>
<evidence type="ECO:0000313" key="2">
    <source>
        <dbReference type="EMBL" id="GAA3503754.1"/>
    </source>
</evidence>
<sequence length="110" mass="10868">MPKVPWRVGRVVNTGPLTSLFPRIGPKGGARAGPGGSGGAGGPPLPLPRKAIDHPAPLLPRLRHGAGAEGARWSRARAGAGVPVDGGLTAHGGVESVSGALRTGTSAPRP</sequence>
<evidence type="ECO:0000313" key="3">
    <source>
        <dbReference type="Proteomes" id="UP001501455"/>
    </source>
</evidence>
<proteinExistence type="predicted"/>
<reference evidence="3" key="1">
    <citation type="journal article" date="2019" name="Int. J. Syst. Evol. Microbiol.">
        <title>The Global Catalogue of Microorganisms (GCM) 10K type strain sequencing project: providing services to taxonomists for standard genome sequencing and annotation.</title>
        <authorList>
            <consortium name="The Broad Institute Genomics Platform"/>
            <consortium name="The Broad Institute Genome Sequencing Center for Infectious Disease"/>
            <person name="Wu L."/>
            <person name="Ma J."/>
        </authorList>
    </citation>
    <scope>NUCLEOTIDE SEQUENCE [LARGE SCALE GENOMIC DNA]</scope>
    <source>
        <strain evidence="3">JCM 4816</strain>
    </source>
</reference>
<protein>
    <submittedName>
        <fullName evidence="2">Uncharacterized protein</fullName>
    </submittedName>
</protein>
<dbReference type="Proteomes" id="UP001501455">
    <property type="component" value="Unassembled WGS sequence"/>
</dbReference>
<keyword evidence="3" id="KW-1185">Reference proteome</keyword>
<accession>A0ABP6UA04</accession>